<protein>
    <submittedName>
        <fullName evidence="3">CAP domain-containing protein</fullName>
    </submittedName>
</protein>
<reference evidence="4" key="1">
    <citation type="submission" date="2023-07" db="EMBL/GenBank/DDBJ databases">
        <title>30 novel species of actinomycetes from the DSMZ collection.</title>
        <authorList>
            <person name="Nouioui I."/>
        </authorList>
    </citation>
    <scope>NUCLEOTIDE SEQUENCE [LARGE SCALE GENOMIC DNA]</scope>
    <source>
        <strain evidence="4">DSM 44399</strain>
    </source>
</reference>
<evidence type="ECO:0000313" key="3">
    <source>
        <dbReference type="EMBL" id="MDT0262408.1"/>
    </source>
</evidence>
<feature type="signal peptide" evidence="1">
    <location>
        <begin position="1"/>
        <end position="41"/>
    </location>
</feature>
<dbReference type="Gene3D" id="3.40.33.10">
    <property type="entry name" value="CAP"/>
    <property type="match status" value="1"/>
</dbReference>
<dbReference type="Proteomes" id="UP001183176">
    <property type="component" value="Unassembled WGS sequence"/>
</dbReference>
<gene>
    <name evidence="3" type="ORF">RM423_13505</name>
</gene>
<feature type="chain" id="PRO_5047375737" evidence="1">
    <location>
        <begin position="42"/>
        <end position="303"/>
    </location>
</feature>
<evidence type="ECO:0000259" key="2">
    <source>
        <dbReference type="Pfam" id="PF00188"/>
    </source>
</evidence>
<dbReference type="InterPro" id="IPR035940">
    <property type="entry name" value="CAP_sf"/>
</dbReference>
<dbReference type="RefSeq" id="WP_311423559.1">
    <property type="nucleotide sequence ID" value="NZ_JAVREH010000017.1"/>
</dbReference>
<dbReference type="PANTHER" id="PTHR31157">
    <property type="entry name" value="SCP DOMAIN-CONTAINING PROTEIN"/>
    <property type="match status" value="1"/>
</dbReference>
<dbReference type="InterPro" id="IPR014044">
    <property type="entry name" value="CAP_dom"/>
</dbReference>
<name>A0ABU2JCF1_9ACTN</name>
<accession>A0ABU2JCF1</accession>
<organism evidence="3 4">
    <name type="scientific">Jatrophihabitans lederbergiae</name>
    <dbReference type="NCBI Taxonomy" id="3075547"/>
    <lineage>
        <taxon>Bacteria</taxon>
        <taxon>Bacillati</taxon>
        <taxon>Actinomycetota</taxon>
        <taxon>Actinomycetes</taxon>
        <taxon>Jatrophihabitantales</taxon>
        <taxon>Jatrophihabitantaceae</taxon>
        <taxon>Jatrophihabitans</taxon>
    </lineage>
</organism>
<dbReference type="Pfam" id="PF00188">
    <property type="entry name" value="CAP"/>
    <property type="match status" value="1"/>
</dbReference>
<dbReference type="EMBL" id="JAVREH010000017">
    <property type="protein sequence ID" value="MDT0262408.1"/>
    <property type="molecule type" value="Genomic_DNA"/>
</dbReference>
<evidence type="ECO:0000313" key="4">
    <source>
        <dbReference type="Proteomes" id="UP001183176"/>
    </source>
</evidence>
<dbReference type="PANTHER" id="PTHR31157:SF1">
    <property type="entry name" value="SCP DOMAIN-CONTAINING PROTEIN"/>
    <property type="match status" value="1"/>
</dbReference>
<proteinExistence type="predicted"/>
<feature type="domain" description="SCP" evidence="2">
    <location>
        <begin position="55"/>
        <end position="179"/>
    </location>
</feature>
<sequence length="303" mass="31613">MSSSLATIAVGSSRSRRLAALLATGAVVAGALTATAPPVSAATSTETAAAASVFALLNSERAAHHLPALGWSTALVSSARRHNVAMAQANTMSHQLPGEAVFSTRISQAGVPWHSVAENIGWTTNRTSTGANGLETAMYDEEAPDDGHRQNILSTSTRYVGIDTLIDAATGKLWLTQDFADVAGPSSAAPATLSGANHNPGGHYDTATGVSGHRVKVTGWAVDPDRRSQPLMIAVYYDGRYAGRYHSTITRSDVAASRHTGPMQGFSILVRLPLGRHSVCTYPMNILAGNANPRLGCKVVTIS</sequence>
<keyword evidence="4" id="KW-1185">Reference proteome</keyword>
<dbReference type="CDD" id="cd05379">
    <property type="entry name" value="CAP_bacterial"/>
    <property type="match status" value="1"/>
</dbReference>
<dbReference type="SUPFAM" id="SSF55797">
    <property type="entry name" value="PR-1-like"/>
    <property type="match status" value="1"/>
</dbReference>
<comment type="caution">
    <text evidence="3">The sequence shown here is derived from an EMBL/GenBank/DDBJ whole genome shotgun (WGS) entry which is preliminary data.</text>
</comment>
<evidence type="ECO:0000256" key="1">
    <source>
        <dbReference type="SAM" id="SignalP"/>
    </source>
</evidence>
<keyword evidence="1" id="KW-0732">Signal</keyword>